<evidence type="ECO:0000313" key="2">
    <source>
        <dbReference type="Proteomes" id="UP000770717"/>
    </source>
</evidence>
<reference evidence="1" key="1">
    <citation type="thesis" date="2020" institute="ProQuest LLC" country="789 East Eisenhower Parkway, Ann Arbor, MI, USA">
        <title>Comparative Genomics and Chromosome Evolution.</title>
        <authorList>
            <person name="Mudd A.B."/>
        </authorList>
    </citation>
    <scope>NUCLEOTIDE SEQUENCE</scope>
    <source>
        <strain evidence="1">HN-11 Male</strain>
        <tissue evidence="1">Kidney and liver</tissue>
    </source>
</reference>
<dbReference type="AlphaFoldDB" id="A0A8J6EFX5"/>
<comment type="caution">
    <text evidence="1">The sequence shown here is derived from an EMBL/GenBank/DDBJ whole genome shotgun (WGS) entry which is preliminary data.</text>
</comment>
<dbReference type="Proteomes" id="UP000770717">
    <property type="component" value="Unassembled WGS sequence"/>
</dbReference>
<dbReference type="EMBL" id="WNTK01000872">
    <property type="protein sequence ID" value="KAG9468447.1"/>
    <property type="molecule type" value="Genomic_DNA"/>
</dbReference>
<evidence type="ECO:0000313" key="1">
    <source>
        <dbReference type="EMBL" id="KAG9468447.1"/>
    </source>
</evidence>
<gene>
    <name evidence="1" type="ORF">GDO78_022708</name>
</gene>
<organism evidence="1 2">
    <name type="scientific">Eleutherodactylus coqui</name>
    <name type="common">Puerto Rican coqui</name>
    <dbReference type="NCBI Taxonomy" id="57060"/>
    <lineage>
        <taxon>Eukaryota</taxon>
        <taxon>Metazoa</taxon>
        <taxon>Chordata</taxon>
        <taxon>Craniata</taxon>
        <taxon>Vertebrata</taxon>
        <taxon>Euteleostomi</taxon>
        <taxon>Amphibia</taxon>
        <taxon>Batrachia</taxon>
        <taxon>Anura</taxon>
        <taxon>Neobatrachia</taxon>
        <taxon>Hyloidea</taxon>
        <taxon>Eleutherodactylidae</taxon>
        <taxon>Eleutherodactylinae</taxon>
        <taxon>Eleutherodactylus</taxon>
        <taxon>Eleutherodactylus</taxon>
    </lineage>
</organism>
<sequence length="110" mass="11905">MATTEHCVLCERAIQKLYTYTPPPGFTDLSALDTTKSPLLVSLLRSSGCRLSGTRGCSFAHVQCLIPLGRFCVSLMSFQLSALSASLAENPAWMRRGMAGYTDGPIRGVF</sequence>
<name>A0A8J6EFX5_ELECQ</name>
<keyword evidence="2" id="KW-1185">Reference proteome</keyword>
<protein>
    <submittedName>
        <fullName evidence="1">Uncharacterized protein</fullName>
    </submittedName>
</protein>
<proteinExistence type="predicted"/>
<accession>A0A8J6EFX5</accession>